<proteinExistence type="predicted"/>
<evidence type="ECO:0000259" key="2">
    <source>
        <dbReference type="PROSITE" id="PS50994"/>
    </source>
</evidence>
<feature type="domain" description="Integrase catalytic" evidence="2">
    <location>
        <begin position="136"/>
        <end position="328"/>
    </location>
</feature>
<dbReference type="InterPro" id="IPR055247">
    <property type="entry name" value="InsJ-like_HTH"/>
</dbReference>
<dbReference type="SUPFAM" id="SSF46689">
    <property type="entry name" value="Homeodomain-like"/>
    <property type="match status" value="1"/>
</dbReference>
<dbReference type="InterPro" id="IPR012337">
    <property type="entry name" value="RNaseH-like_sf"/>
</dbReference>
<dbReference type="PANTHER" id="PTHR35004">
    <property type="entry name" value="TRANSPOSASE RV3428C-RELATED"/>
    <property type="match status" value="1"/>
</dbReference>
<feature type="compositionally biased region" description="Low complexity" evidence="1">
    <location>
        <begin position="388"/>
        <end position="397"/>
    </location>
</feature>
<dbReference type="AlphaFoldDB" id="Q9K392"/>
<protein>
    <submittedName>
        <fullName evidence="4">Transposase</fullName>
    </submittedName>
</protein>
<dbReference type="SUPFAM" id="SSF53098">
    <property type="entry name" value="Ribonuclease H-like"/>
    <property type="match status" value="1"/>
</dbReference>
<dbReference type="InterPro" id="IPR036397">
    <property type="entry name" value="RNaseH_sf"/>
</dbReference>
<dbReference type="NCBIfam" id="NF033594">
    <property type="entry name" value="transpos_ISNCY_2"/>
    <property type="match status" value="1"/>
</dbReference>
<dbReference type="EMBL" id="AB033997">
    <property type="protein sequence ID" value="BAA94834.1"/>
    <property type="molecule type" value="Genomic_DNA"/>
</dbReference>
<feature type="region of interest" description="Disordered" evidence="1">
    <location>
        <begin position="388"/>
        <end position="432"/>
    </location>
</feature>
<feature type="compositionally biased region" description="Polar residues" evidence="1">
    <location>
        <begin position="421"/>
        <end position="432"/>
    </location>
</feature>
<dbReference type="InterPro" id="IPR009057">
    <property type="entry name" value="Homeodomain-like_sf"/>
</dbReference>
<dbReference type="Gene3D" id="3.30.420.10">
    <property type="entry name" value="Ribonuclease H-like superfamily/Ribonuclease H"/>
    <property type="match status" value="1"/>
</dbReference>
<reference evidence="4" key="1">
    <citation type="journal article" date="2000" name="Biochem. Biophys. Res. Commun.">
        <title>Operon structure and functional analysis of the genes encoding thermophilic desulfurizing enzymes of Paenibacillus sp. A11-2.</title>
        <authorList>
            <person name="Ishii Y."/>
            <person name="Konishi J."/>
            <person name="Okada H."/>
            <person name="Hirasawa K."/>
            <person name="Onaka T."/>
            <person name="Suzuki M."/>
        </authorList>
    </citation>
    <scope>NUCLEOTIDE SEQUENCE</scope>
    <source>
        <strain evidence="4">A11-2</strain>
    </source>
</reference>
<gene>
    <name evidence="4" type="primary">orfE</name>
    <name evidence="3" type="synonym">orfD</name>
</gene>
<accession>Q9K392</accession>
<evidence type="ECO:0000313" key="4">
    <source>
        <dbReference type="EMBL" id="BAA94834.1"/>
    </source>
</evidence>
<sequence>MSKEQITLTKNELKRVMVIEKWIDGHLTEQDVARNLGISVRQAYRLKAKYRHGGAQAIAHGNRGRKPAHTLTDSLKQRVMLLYQERYFGSNATHFAELLAEHENIHLSVSSVRRILLEGGLRPARLRRRPKAHRPRPRKPQAGMLWQIDASPYAWLEDRGPMLTLHGIIDDATGEVVAATFRPTETLEGYVTVMIEGLRRKGVPLALYSDQHSIFHPPKGKPTLEQELAGEPPSLSTFGQALADLGITHIEALSPQAKGRIERLWQTFQDRLVIELRLRNVCTMEEANRVLPELIAKHNRQFAVAPQEAEPAYRPLPETPLEHIFTRREYRRISGGQTFFWKGKCYMPKPVPGVPRWEAKSVVEVRVGMDGQVWLWDQGRAWPCVETQATQTPAPTTAKKEAAPASPRKPAANHPWRKPFSSKQLQRSTASG</sequence>
<dbReference type="GO" id="GO:0015074">
    <property type="term" value="P:DNA integration"/>
    <property type="evidence" value="ECO:0007669"/>
    <property type="project" value="InterPro"/>
</dbReference>
<dbReference type="Pfam" id="PF13518">
    <property type="entry name" value="HTH_28"/>
    <property type="match status" value="1"/>
</dbReference>
<organism evidence="4">
    <name type="scientific">Paenibacillus sp. A11-2</name>
    <dbReference type="NCBI Taxonomy" id="107035"/>
    <lineage>
        <taxon>Bacteria</taxon>
        <taxon>Bacillati</taxon>
        <taxon>Bacillota</taxon>
        <taxon>Bacilli</taxon>
        <taxon>Bacillales</taxon>
        <taxon>Paenibacillaceae</taxon>
        <taxon>Paenibacillus</taxon>
    </lineage>
</organism>
<dbReference type="PANTHER" id="PTHR35004:SF7">
    <property type="entry name" value="INTEGRASE PROTEIN"/>
    <property type="match status" value="1"/>
</dbReference>
<dbReference type="PROSITE" id="PS50994">
    <property type="entry name" value="INTEGRASE"/>
    <property type="match status" value="1"/>
</dbReference>
<name>Q9K392_9BACL</name>
<dbReference type="InterPro" id="IPR001584">
    <property type="entry name" value="Integrase_cat-core"/>
</dbReference>
<dbReference type="EMBL" id="AB033997">
    <property type="protein sequence ID" value="BAA94830.1"/>
    <property type="molecule type" value="Genomic_DNA"/>
</dbReference>
<evidence type="ECO:0000256" key="1">
    <source>
        <dbReference type="SAM" id="MobiDB-lite"/>
    </source>
</evidence>
<dbReference type="InterPro" id="IPR047797">
    <property type="entry name" value="ISNCY_transpos"/>
</dbReference>
<evidence type="ECO:0000313" key="3">
    <source>
        <dbReference type="EMBL" id="BAA94830.1"/>
    </source>
</evidence>
<dbReference type="GO" id="GO:0003676">
    <property type="term" value="F:nucleic acid binding"/>
    <property type="evidence" value="ECO:0007669"/>
    <property type="project" value="InterPro"/>
</dbReference>